<feature type="compositionally biased region" description="Basic and acidic residues" evidence="1">
    <location>
        <begin position="170"/>
        <end position="185"/>
    </location>
</feature>
<dbReference type="Proteomes" id="UP000054024">
    <property type="component" value="Unassembled WGS sequence"/>
</dbReference>
<feature type="compositionally biased region" description="Basic and acidic residues" evidence="1">
    <location>
        <begin position="144"/>
        <end position="156"/>
    </location>
</feature>
<feature type="region of interest" description="Disordered" evidence="1">
    <location>
        <begin position="85"/>
        <end position="185"/>
    </location>
</feature>
<sequence>MSQVKTSTSDLPQPLRTIGAGLRRLPGAGQVTKVADSALDRIGAVSPRGRRMAVYTGAGVLGVAGVVEWPVALTGVAVAWLTQPHRHQGAQGETAQGDAAAKDDTAQDGRQPDAAGSGAVPTGTADALPEGQGPGDRLAPSPFQHDRAGNARHDQPAKVGDPVTTSALKKVAEASTHHEERNAST</sequence>
<organism evidence="2 3">
    <name type="scientific">Streptomyces curacoi</name>
    <dbReference type="NCBI Taxonomy" id="146536"/>
    <lineage>
        <taxon>Bacteria</taxon>
        <taxon>Bacillati</taxon>
        <taxon>Actinomycetota</taxon>
        <taxon>Actinomycetes</taxon>
        <taxon>Kitasatosporales</taxon>
        <taxon>Streptomycetaceae</taxon>
        <taxon>Streptomyces</taxon>
    </lineage>
</organism>
<proteinExistence type="predicted"/>
<dbReference type="RefSeq" id="WP_062148162.1">
    <property type="nucleotide sequence ID" value="NZ_KQ947986.1"/>
</dbReference>
<gene>
    <name evidence="2" type="ORF">AQI70_13510</name>
</gene>
<evidence type="ECO:0000313" key="2">
    <source>
        <dbReference type="EMBL" id="KUM78474.1"/>
    </source>
</evidence>
<evidence type="ECO:0000313" key="3">
    <source>
        <dbReference type="Proteomes" id="UP000054024"/>
    </source>
</evidence>
<name>A0A117PEY9_9ACTN</name>
<keyword evidence="3" id="KW-1185">Reference proteome</keyword>
<reference evidence="2 3" key="1">
    <citation type="submission" date="2015-10" db="EMBL/GenBank/DDBJ databases">
        <title>Draft genome sequence of Streptomyces curacoi DSM 40107, type strain for the species Streptomyces curacoi.</title>
        <authorList>
            <person name="Ruckert C."/>
            <person name="Winkler A."/>
            <person name="Kalinowski J."/>
            <person name="Kampfer P."/>
            <person name="Glaeser S."/>
        </authorList>
    </citation>
    <scope>NUCLEOTIDE SEQUENCE [LARGE SCALE GENOMIC DNA]</scope>
    <source>
        <strain evidence="2 3">DSM 40107</strain>
    </source>
</reference>
<comment type="caution">
    <text evidence="2">The sequence shown here is derived from an EMBL/GenBank/DDBJ whole genome shotgun (WGS) entry which is preliminary data.</text>
</comment>
<accession>A0A117PEY9</accession>
<protein>
    <submittedName>
        <fullName evidence="2">Uncharacterized protein</fullName>
    </submittedName>
</protein>
<dbReference type="STRING" id="146536.AQI70_13510"/>
<dbReference type="EMBL" id="LMWJ01000007">
    <property type="protein sequence ID" value="KUM78474.1"/>
    <property type="molecule type" value="Genomic_DNA"/>
</dbReference>
<dbReference type="AlphaFoldDB" id="A0A117PEY9"/>
<evidence type="ECO:0000256" key="1">
    <source>
        <dbReference type="SAM" id="MobiDB-lite"/>
    </source>
</evidence>
<feature type="compositionally biased region" description="Basic and acidic residues" evidence="1">
    <location>
        <begin position="100"/>
        <end position="111"/>
    </location>
</feature>